<organism evidence="2 3">
    <name type="scientific">Thalassococcus profundi</name>
    <dbReference type="NCBI Taxonomy" id="2282382"/>
    <lineage>
        <taxon>Bacteria</taxon>
        <taxon>Pseudomonadati</taxon>
        <taxon>Pseudomonadota</taxon>
        <taxon>Alphaproteobacteria</taxon>
        <taxon>Rhodobacterales</taxon>
        <taxon>Roseobacteraceae</taxon>
        <taxon>Thalassococcus</taxon>
    </lineage>
</organism>
<dbReference type="EMBL" id="QPMK01000001">
    <property type="protein sequence ID" value="RDD68109.1"/>
    <property type="molecule type" value="Genomic_DNA"/>
</dbReference>
<evidence type="ECO:0000313" key="2">
    <source>
        <dbReference type="EMBL" id="RDD68109.1"/>
    </source>
</evidence>
<dbReference type="AlphaFoldDB" id="A0A369TS43"/>
<dbReference type="InterPro" id="IPR021253">
    <property type="entry name" value="ZrgA-like"/>
</dbReference>
<feature type="region of interest" description="Disordered" evidence="1">
    <location>
        <begin position="179"/>
        <end position="199"/>
    </location>
</feature>
<protein>
    <submittedName>
        <fullName evidence="2">DUF2796 domain-containing protein</fullName>
    </submittedName>
</protein>
<name>A0A369TS43_9RHOB</name>
<reference evidence="2 3" key="1">
    <citation type="submission" date="2018-07" db="EMBL/GenBank/DDBJ databases">
        <title>Thalassococcus profundi sp. nov., a marine bacterium isolated from deep seawater of Okinawa Trough.</title>
        <authorList>
            <person name="Yu M."/>
        </authorList>
    </citation>
    <scope>NUCLEOTIDE SEQUENCE [LARGE SCALE GENOMIC DNA]</scope>
    <source>
        <strain evidence="2 3">WRAS1</strain>
    </source>
</reference>
<gene>
    <name evidence="2" type="ORF">DU478_01155</name>
</gene>
<proteinExistence type="predicted"/>
<accession>A0A369TS43</accession>
<dbReference type="Pfam" id="PF10986">
    <property type="entry name" value="ZrgA"/>
    <property type="match status" value="1"/>
</dbReference>
<evidence type="ECO:0000313" key="3">
    <source>
        <dbReference type="Proteomes" id="UP000253977"/>
    </source>
</evidence>
<keyword evidence="3" id="KW-1185">Reference proteome</keyword>
<comment type="caution">
    <text evidence="2">The sequence shown here is derived from an EMBL/GenBank/DDBJ whole genome shotgun (WGS) entry which is preliminary data.</text>
</comment>
<sequence>MRPIPLTLVAASLATGAVAQDSREIDAHVHGVSTAEIAIEDGTVHVGILAPGMDIVGFEYESSSAEDRDAVEAAIRQMLMPENVVTLPAAAGCHLTKVLAELHSGDRDHDDAEDHMAEDHEQEEHAGDNHDGNHADEAQHSAFHLTYAFDCEDQGALTTIGFPFFDTFENAQEIAAQFGTESGAGRAEIGRAAPELKLE</sequence>
<feature type="region of interest" description="Disordered" evidence="1">
    <location>
        <begin position="106"/>
        <end position="135"/>
    </location>
</feature>
<dbReference type="Proteomes" id="UP000253977">
    <property type="component" value="Unassembled WGS sequence"/>
</dbReference>
<evidence type="ECO:0000256" key="1">
    <source>
        <dbReference type="SAM" id="MobiDB-lite"/>
    </source>
</evidence>
<dbReference type="OrthoDB" id="7346546at2"/>
<dbReference type="RefSeq" id="WP_114509088.1">
    <property type="nucleotide sequence ID" value="NZ_QPMK01000001.1"/>
</dbReference>